<accession>A0A1X0NY27</accession>
<protein>
    <submittedName>
        <fullName evidence="1">Uncharacterized protein</fullName>
    </submittedName>
</protein>
<dbReference type="AlphaFoldDB" id="A0A1X0NY27"/>
<dbReference type="EMBL" id="NBCO01000011">
    <property type="protein sequence ID" value="ORC89574.1"/>
    <property type="molecule type" value="Genomic_DNA"/>
</dbReference>
<organism evidence="1 2">
    <name type="scientific">Trypanosoma theileri</name>
    <dbReference type="NCBI Taxonomy" id="67003"/>
    <lineage>
        <taxon>Eukaryota</taxon>
        <taxon>Discoba</taxon>
        <taxon>Euglenozoa</taxon>
        <taxon>Kinetoplastea</taxon>
        <taxon>Metakinetoplastina</taxon>
        <taxon>Trypanosomatida</taxon>
        <taxon>Trypanosomatidae</taxon>
        <taxon>Trypanosoma</taxon>
    </lineage>
</organism>
<gene>
    <name evidence="1" type="ORF">TM35_000111080</name>
</gene>
<dbReference type="VEuPathDB" id="TriTrypDB:TM35_000111080"/>
<evidence type="ECO:0000313" key="2">
    <source>
        <dbReference type="Proteomes" id="UP000192257"/>
    </source>
</evidence>
<keyword evidence="2" id="KW-1185">Reference proteome</keyword>
<reference evidence="1 2" key="1">
    <citation type="submission" date="2017-03" db="EMBL/GenBank/DDBJ databases">
        <title>An alternative strategy for trypanosome survival in the mammalian bloodstream revealed through genome and transcriptome analysis of the ubiquitous bovine parasite Trypanosoma (Megatrypanum) theileri.</title>
        <authorList>
            <person name="Kelly S."/>
            <person name="Ivens A."/>
            <person name="Mott A."/>
            <person name="O'Neill E."/>
            <person name="Emms D."/>
            <person name="Macleod O."/>
            <person name="Voorheis P."/>
            <person name="Matthews J."/>
            <person name="Matthews K."/>
            <person name="Carrington M."/>
        </authorList>
    </citation>
    <scope>NUCLEOTIDE SEQUENCE [LARGE SCALE GENOMIC DNA]</scope>
    <source>
        <strain evidence="1">Edinburgh</strain>
    </source>
</reference>
<dbReference type="GeneID" id="39984597"/>
<name>A0A1X0NY27_9TRYP</name>
<proteinExistence type="predicted"/>
<dbReference type="OrthoDB" id="269992at2759"/>
<dbReference type="Proteomes" id="UP000192257">
    <property type="component" value="Unassembled WGS sequence"/>
</dbReference>
<sequence>MQDVCTLPVNVGVATHVMTPSLVGHLGITSDALSSIFSSSQGRNVHTHPPPSTSKDIKKAMEKVHDYNANHLNTFLRGYMFGRAPVAEEVLSNIRRLSINSSGEWAFQCQSAALRMFLAELEARDTGVIPKAKHEDSLVLTELRQALPEYRGKPPSISLTCCHFRFVGDVDPENIEQNERNFSAKVSIRNDGISKCTIKVSEVYTVVDGEVVFGDYLGSSSGGDRNIRQGEVATFHFALRSPPKSQLSTFEQVIVLSVDVYVKVFVTFAILSPRQRSFGLGFPKCLALMVRGSPIGTYASPLMLQLLKHQFIRLQGLANKDIGHLLIGKSSNFATRNREIMREATRVKEILEEEMDFMEVLESYRSTLPKKSLGNFELPESFAQPAGYLPGGILPTAVAAVSSMSCFPNATTRLPTALTNTQPDVLMGLIMIFLAELDVTIFDSSLLLCEPMTYLESLLPYLRGVVLWIVDLCAGLLIHKSSNGVSLRHLALTFAALLMRKKLQFDAVNTYSVFIDPLAGDVKKEPQGNSLLADVALQQSAVTAFVHWITVFSSCYGKSSS</sequence>
<comment type="caution">
    <text evidence="1">The sequence shown here is derived from an EMBL/GenBank/DDBJ whole genome shotgun (WGS) entry which is preliminary data.</text>
</comment>
<dbReference type="RefSeq" id="XP_028883640.1">
    <property type="nucleotide sequence ID" value="XM_029024817.1"/>
</dbReference>
<evidence type="ECO:0000313" key="1">
    <source>
        <dbReference type="EMBL" id="ORC89574.1"/>
    </source>
</evidence>